<feature type="domain" description="GINS subunit" evidence="10">
    <location>
        <begin position="59"/>
        <end position="126"/>
    </location>
</feature>
<organism evidence="12 13">
    <name type="scientific">Hyalella azteca</name>
    <name type="common">Amphipod</name>
    <dbReference type="NCBI Taxonomy" id="294128"/>
    <lineage>
        <taxon>Eukaryota</taxon>
        <taxon>Metazoa</taxon>
        <taxon>Ecdysozoa</taxon>
        <taxon>Arthropoda</taxon>
        <taxon>Crustacea</taxon>
        <taxon>Multicrustacea</taxon>
        <taxon>Malacostraca</taxon>
        <taxon>Eumalacostraca</taxon>
        <taxon>Peracarida</taxon>
        <taxon>Amphipoda</taxon>
        <taxon>Senticaudata</taxon>
        <taxon>Talitrida</taxon>
        <taxon>Talitroidea</taxon>
        <taxon>Hyalellidae</taxon>
        <taxon>Hyalella</taxon>
    </lineage>
</organism>
<reference evidence="13 14" key="1">
    <citation type="submission" date="2025-04" db="UniProtKB">
        <authorList>
            <consortium name="RefSeq"/>
        </authorList>
    </citation>
    <scope>IDENTIFICATION</scope>
    <source>
        <tissue evidence="13 14">Whole organism</tissue>
    </source>
</reference>
<dbReference type="FunFam" id="1.20.58.1030:FF:000001">
    <property type="entry name" value="DNA replication complex GINS protein PSF1"/>
    <property type="match status" value="1"/>
</dbReference>
<evidence type="ECO:0000256" key="2">
    <source>
        <dbReference type="ARBA" id="ARBA00004286"/>
    </source>
</evidence>
<name>A0A8B7NRE4_HYAAZ</name>
<dbReference type="GO" id="GO:0000811">
    <property type="term" value="C:GINS complex"/>
    <property type="evidence" value="ECO:0007669"/>
    <property type="project" value="UniProtKB-UniRule"/>
</dbReference>
<dbReference type="PANTHER" id="PTHR12914">
    <property type="entry name" value="PARTNER OF SLD5"/>
    <property type="match status" value="1"/>
</dbReference>
<evidence type="ECO:0000259" key="10">
    <source>
        <dbReference type="Pfam" id="PF05916"/>
    </source>
</evidence>
<dbReference type="PANTHER" id="PTHR12914:SF2">
    <property type="entry name" value="DNA REPLICATION COMPLEX GINS PROTEIN PSF1"/>
    <property type="match status" value="1"/>
</dbReference>
<evidence type="ECO:0000256" key="1">
    <source>
        <dbReference type="ARBA" id="ARBA00004123"/>
    </source>
</evidence>
<dbReference type="OrthoDB" id="10252587at2759"/>
<dbReference type="KEGG" id="hazt:108673026"/>
<dbReference type="InterPro" id="IPR036224">
    <property type="entry name" value="GINS_bundle-like_dom_sf"/>
</dbReference>
<dbReference type="RefSeq" id="XP_018016283.1">
    <property type="nucleotide sequence ID" value="XM_018160794.2"/>
</dbReference>
<dbReference type="SUPFAM" id="SSF158573">
    <property type="entry name" value="GINS helical bundle-like"/>
    <property type="match status" value="1"/>
</dbReference>
<evidence type="ECO:0000259" key="11">
    <source>
        <dbReference type="Pfam" id="PF24997"/>
    </source>
</evidence>
<dbReference type="Pfam" id="PF05916">
    <property type="entry name" value="Sld5"/>
    <property type="match status" value="1"/>
</dbReference>
<dbReference type="Gene3D" id="1.20.58.1030">
    <property type="match status" value="1"/>
</dbReference>
<sequence>MLGDKAFSLIQELDRSQHGTLPPFNEDAVRQALEEIDSLFQQNVADINHLAEDDALVAGIHLRHAALERNKRCLLAYLYNRLERLRTMRWQLGSVLPSDVRTNLCEPELEWFAQYSSTVARYMRSLGDGQGLDLTVDLKPPKNLYIEVRCLQDYGEFELEEGEVVLLSKDSTHFLPMEHCQHLIRQGVLQHVK</sequence>
<feature type="domain" description="DNA replication complex GINS protein PSF1 C-terminal" evidence="11">
    <location>
        <begin position="142"/>
        <end position="192"/>
    </location>
</feature>
<proteinExistence type="inferred from homology"/>
<dbReference type="InterPro" id="IPR021151">
    <property type="entry name" value="GINS_A"/>
</dbReference>
<dbReference type="OMA" id="MFCEKAT"/>
<dbReference type="GeneID" id="108673026"/>
<dbReference type="GO" id="GO:1902983">
    <property type="term" value="P:DNA strand elongation involved in mitotic DNA replication"/>
    <property type="evidence" value="ECO:0007669"/>
    <property type="project" value="TreeGrafter"/>
</dbReference>
<dbReference type="Pfam" id="PF24997">
    <property type="entry name" value="PSF1_C"/>
    <property type="match status" value="1"/>
</dbReference>
<dbReference type="InterPro" id="IPR005339">
    <property type="entry name" value="GINS_Psf1"/>
</dbReference>
<dbReference type="Proteomes" id="UP000694843">
    <property type="component" value="Unplaced"/>
</dbReference>
<evidence type="ECO:0000256" key="3">
    <source>
        <dbReference type="ARBA" id="ARBA00006677"/>
    </source>
</evidence>
<evidence type="ECO:0000313" key="13">
    <source>
        <dbReference type="RefSeq" id="XP_018016282.1"/>
    </source>
</evidence>
<protein>
    <recommendedName>
        <fullName evidence="4 9">DNA replication complex GINS protein PSF1</fullName>
    </recommendedName>
</protein>
<evidence type="ECO:0000256" key="6">
    <source>
        <dbReference type="ARBA" id="ARBA00022705"/>
    </source>
</evidence>
<keyword evidence="6 9" id="KW-0235">DNA replication</keyword>
<evidence type="ECO:0000313" key="14">
    <source>
        <dbReference type="RefSeq" id="XP_018016283.1"/>
    </source>
</evidence>
<comment type="similarity">
    <text evidence="3 9">Belongs to the GINS1/PSF1 family.</text>
</comment>
<evidence type="ECO:0000256" key="8">
    <source>
        <dbReference type="ARBA" id="ARBA00045258"/>
    </source>
</evidence>
<comment type="subcellular location">
    <subcellularLocation>
        <location evidence="2">Chromosome</location>
    </subcellularLocation>
    <subcellularLocation>
        <location evidence="1 9">Nucleus</location>
    </subcellularLocation>
</comment>
<comment type="subunit">
    <text evidence="9">Component of the GINS complex.</text>
</comment>
<accession>A0A8B7NRE4</accession>
<dbReference type="RefSeq" id="XP_018016282.1">
    <property type="nucleotide sequence ID" value="XM_018160793.2"/>
</dbReference>
<evidence type="ECO:0000256" key="9">
    <source>
        <dbReference type="RuleBase" id="RU368085"/>
    </source>
</evidence>
<dbReference type="AlphaFoldDB" id="A0A8B7NRE4"/>
<keyword evidence="5" id="KW-0158">Chromosome</keyword>
<keyword evidence="12" id="KW-1185">Reference proteome</keyword>
<gene>
    <name evidence="13 14" type="primary">LOC108673026</name>
</gene>
<comment type="function">
    <text evidence="9">Required for correct functioning of the GINS complex, a complex that plays an essential role in the initiation of DNA replication, and progression of DNA replication forks. GINS complex seems to bind preferentially to single-stranded DNA.</text>
</comment>
<evidence type="ECO:0000256" key="7">
    <source>
        <dbReference type="ARBA" id="ARBA00023242"/>
    </source>
</evidence>
<evidence type="ECO:0000256" key="4">
    <source>
        <dbReference type="ARBA" id="ARBA00015143"/>
    </source>
</evidence>
<evidence type="ECO:0000256" key="5">
    <source>
        <dbReference type="ARBA" id="ARBA00022454"/>
    </source>
</evidence>
<dbReference type="CDD" id="cd11710">
    <property type="entry name" value="GINS_A_psf1"/>
    <property type="match status" value="1"/>
</dbReference>
<evidence type="ECO:0000313" key="12">
    <source>
        <dbReference type="Proteomes" id="UP000694843"/>
    </source>
</evidence>
<keyword evidence="7 9" id="KW-0539">Nucleus</keyword>
<comment type="function">
    <text evidence="8">Required for correct functioning of the GINS complex, a complex that plays an essential role in the initiation of DNA replication, and progression of DNA replication forks. GINS complex is a core component of CDC45-MCM-GINS (CMG) helicase, the molecular machine that unwinds template DNA during replication, and around which the replisome is built.</text>
</comment>
<dbReference type="CDD" id="cd21696">
    <property type="entry name" value="GINS_B_Psf1"/>
    <property type="match status" value="1"/>
</dbReference>
<dbReference type="InterPro" id="IPR056783">
    <property type="entry name" value="PSF1_C"/>
</dbReference>